<evidence type="ECO:0000313" key="3">
    <source>
        <dbReference type="Proteomes" id="UP000294914"/>
    </source>
</evidence>
<sequence length="262" mass="27962">MRVSVDSVGLMAPGMAGWDAARSVLRGEQTLDRQQLPTFRPNLLPPNERRRTTALIKLALQTAEDALQHNRYSMSELASVFASSEGDGEVVDRICQSLTLPERPVSPTHFHNSVHNAPAGYWAIASHSRQFSTSLAAGAYTFTAGLIEAATAATLQQQPVLLLCYDSALPPALAGRGYVDTSFATALLLSGQANAAALGSLRLELKAGSTRLPALSKELEQLREHNPAAASLPLLVALAKEEGTDLSLPYHDELAVQIGIDV</sequence>
<name>A0A4V3H4F1_9GAMM</name>
<dbReference type="GO" id="GO:0016746">
    <property type="term" value="F:acyltransferase activity"/>
    <property type="evidence" value="ECO:0007669"/>
    <property type="project" value="InterPro"/>
</dbReference>
<dbReference type="Gene3D" id="3.40.47.10">
    <property type="match status" value="1"/>
</dbReference>
<feature type="domain" description="Beta-ketoacyl synthase-like N-terminal" evidence="1">
    <location>
        <begin position="37"/>
        <end position="197"/>
    </location>
</feature>
<dbReference type="Pfam" id="PF13723">
    <property type="entry name" value="Ketoacyl-synt_2"/>
    <property type="match status" value="1"/>
</dbReference>
<dbReference type="InterPro" id="IPR014030">
    <property type="entry name" value="Ketoacyl_synth_N"/>
</dbReference>
<keyword evidence="3" id="KW-1185">Reference proteome</keyword>
<dbReference type="EMBL" id="SOQX01000002">
    <property type="protein sequence ID" value="TDY02955.1"/>
    <property type="molecule type" value="Genomic_DNA"/>
</dbReference>
<proteinExistence type="predicted"/>
<protein>
    <submittedName>
        <fullName evidence="2">Beta-ketoacyl synthase-like protein</fullName>
    </submittedName>
</protein>
<dbReference type="OrthoDB" id="9798676at2"/>
<evidence type="ECO:0000259" key="1">
    <source>
        <dbReference type="Pfam" id="PF13723"/>
    </source>
</evidence>
<dbReference type="RefSeq" id="WP_134082241.1">
    <property type="nucleotide sequence ID" value="NZ_SOQX01000002.1"/>
</dbReference>
<gene>
    <name evidence="2" type="ORF">EDC23_1339</name>
</gene>
<accession>A0A4V3H4F1</accession>
<organism evidence="2 3">
    <name type="scientific">Thiohalophilus thiocyanatoxydans</name>
    <dbReference type="NCBI Taxonomy" id="381308"/>
    <lineage>
        <taxon>Bacteria</taxon>
        <taxon>Pseudomonadati</taxon>
        <taxon>Pseudomonadota</taxon>
        <taxon>Gammaproteobacteria</taxon>
        <taxon>Thiohalomonadales</taxon>
        <taxon>Thiohalophilaceae</taxon>
        <taxon>Thiohalophilus</taxon>
    </lineage>
</organism>
<comment type="caution">
    <text evidence="2">The sequence shown here is derived from an EMBL/GenBank/DDBJ whole genome shotgun (WGS) entry which is preliminary data.</text>
</comment>
<dbReference type="SUPFAM" id="SSF53901">
    <property type="entry name" value="Thiolase-like"/>
    <property type="match status" value="1"/>
</dbReference>
<dbReference type="InterPro" id="IPR016039">
    <property type="entry name" value="Thiolase-like"/>
</dbReference>
<evidence type="ECO:0000313" key="2">
    <source>
        <dbReference type="EMBL" id="TDY02955.1"/>
    </source>
</evidence>
<dbReference type="AlphaFoldDB" id="A0A4V3H4F1"/>
<dbReference type="Proteomes" id="UP000294914">
    <property type="component" value="Unassembled WGS sequence"/>
</dbReference>
<reference evidence="2 3" key="1">
    <citation type="submission" date="2019-03" db="EMBL/GenBank/DDBJ databases">
        <title>Genomic Encyclopedia of Type Strains, Phase IV (KMG-IV): sequencing the most valuable type-strain genomes for metagenomic binning, comparative biology and taxonomic classification.</title>
        <authorList>
            <person name="Goeker M."/>
        </authorList>
    </citation>
    <scope>NUCLEOTIDE SEQUENCE [LARGE SCALE GENOMIC DNA]</scope>
    <source>
        <strain evidence="2 3">DSM 16326</strain>
    </source>
</reference>